<evidence type="ECO:0000256" key="3">
    <source>
        <dbReference type="ARBA" id="ARBA00022723"/>
    </source>
</evidence>
<sequence>MATTHWAKTRTEKELIDDVTALFASTYDEKAAGVWAAPGRVNLIGDHVDYAEGICLPFALEQLTVVAAAGRNDNTVNIVSLLPGEEEPQRTSIDLEEVGKGNPRSWAGYVVGVIWALNKANALVCKTGMDIAIVSDVPVGSGLSSSAALECSTALAAADVKGASFRQMAMYPVIVEATMRAENDVVGASTGGLDQRTSLYGKKNQALEIDFLYDEFRYVPCNFEEHGLALLVADTNAPHKLIDGQYGSRRGLIDGVTEVLRKKDGTYRDFTVEQVLEMLGKAPECSDYDVYLRRVRHIISETRRTKNAVSALHDGDFAKFGSLMVESHVSLRDDYEVVTPELDSAVNAALSAGALGARMTGGGFGGSIIALVRQEDVEATAASIREASHTRGFAEPSFLTAKPSRGARRLS</sequence>
<feature type="domain" description="GHMP kinase N-terminal" evidence="11">
    <location>
        <begin position="109"/>
        <end position="202"/>
    </location>
</feature>
<dbReference type="GO" id="GO:0005524">
    <property type="term" value="F:ATP binding"/>
    <property type="evidence" value="ECO:0007669"/>
    <property type="project" value="UniProtKB-UniRule"/>
</dbReference>
<dbReference type="Pfam" id="PF10509">
    <property type="entry name" value="GalKase_gal_bdg"/>
    <property type="match status" value="1"/>
</dbReference>
<organism evidence="14 15">
    <name type="scientific">Corynebacterium pyruviciproducens</name>
    <dbReference type="NCBI Taxonomy" id="598660"/>
    <lineage>
        <taxon>Bacteria</taxon>
        <taxon>Bacillati</taxon>
        <taxon>Actinomycetota</taxon>
        <taxon>Actinomycetes</taxon>
        <taxon>Mycobacteriales</taxon>
        <taxon>Corynebacteriaceae</taxon>
        <taxon>Corynebacterium</taxon>
    </lineage>
</organism>
<dbReference type="Gene3D" id="3.30.230.10">
    <property type="match status" value="1"/>
</dbReference>
<dbReference type="Pfam" id="PF00288">
    <property type="entry name" value="GHMP_kinases_N"/>
    <property type="match status" value="1"/>
</dbReference>
<proteinExistence type="inferred from homology"/>
<name>A0AAF1BVN2_9CORY</name>
<dbReference type="GO" id="GO:0005829">
    <property type="term" value="C:cytosol"/>
    <property type="evidence" value="ECO:0007669"/>
    <property type="project" value="TreeGrafter"/>
</dbReference>
<dbReference type="EMBL" id="CP136958">
    <property type="protein sequence ID" value="WOT01011.1"/>
    <property type="molecule type" value="Genomic_DNA"/>
</dbReference>
<reference evidence="14" key="2">
    <citation type="submission" date="2023-10" db="EMBL/GenBank/DDBJ databases">
        <authorList>
            <person name="Choi B."/>
        </authorList>
    </citation>
    <scope>NUCLEOTIDE SEQUENCE</scope>
    <source>
        <strain evidence="14">UMB0763</strain>
    </source>
</reference>
<keyword evidence="9" id="KW-0119">Carbohydrate metabolism</keyword>
<evidence type="ECO:0000256" key="5">
    <source>
        <dbReference type="ARBA" id="ARBA00022777"/>
    </source>
</evidence>
<evidence type="ECO:0000259" key="12">
    <source>
        <dbReference type="Pfam" id="PF08544"/>
    </source>
</evidence>
<evidence type="ECO:0000256" key="1">
    <source>
        <dbReference type="ARBA" id="ARBA00006566"/>
    </source>
</evidence>
<evidence type="ECO:0000256" key="10">
    <source>
        <dbReference type="NCBIfam" id="TIGR00131"/>
    </source>
</evidence>
<dbReference type="Gene3D" id="3.30.70.890">
    <property type="entry name" value="GHMP kinase, C-terminal domain"/>
    <property type="match status" value="1"/>
</dbReference>
<evidence type="ECO:0000313" key="15">
    <source>
        <dbReference type="Proteomes" id="UP000234560"/>
    </source>
</evidence>
<keyword evidence="2 14" id="KW-0808">Transferase</keyword>
<dbReference type="GO" id="GO:0006012">
    <property type="term" value="P:galactose metabolic process"/>
    <property type="evidence" value="ECO:0007669"/>
    <property type="project" value="UniProtKB-UniRule"/>
</dbReference>
<dbReference type="GO" id="GO:0046872">
    <property type="term" value="F:metal ion binding"/>
    <property type="evidence" value="ECO:0007669"/>
    <property type="project" value="UniProtKB-KW"/>
</dbReference>
<dbReference type="InterPro" id="IPR000705">
    <property type="entry name" value="Galactokinase"/>
</dbReference>
<dbReference type="PIRSF" id="PIRSF000530">
    <property type="entry name" value="Galactokinase"/>
    <property type="match status" value="1"/>
</dbReference>
<keyword evidence="7" id="KW-0460">Magnesium</keyword>
<dbReference type="PROSITE" id="PS00627">
    <property type="entry name" value="GHMP_KINASES_ATP"/>
    <property type="match status" value="1"/>
</dbReference>
<dbReference type="InterPro" id="IPR006204">
    <property type="entry name" value="GHMP_kinase_N_dom"/>
</dbReference>
<keyword evidence="6" id="KW-0067">ATP-binding</keyword>
<dbReference type="InterPro" id="IPR019539">
    <property type="entry name" value="GalKase_N"/>
</dbReference>
<dbReference type="PROSITE" id="PS00106">
    <property type="entry name" value="GALACTOKINASE"/>
    <property type="match status" value="1"/>
</dbReference>
<dbReference type="EC" id="2.7.1.6" evidence="10"/>
<dbReference type="GO" id="GO:0004335">
    <property type="term" value="F:galactokinase activity"/>
    <property type="evidence" value="ECO:0007669"/>
    <property type="project" value="UniProtKB-UniRule"/>
</dbReference>
<evidence type="ECO:0000256" key="7">
    <source>
        <dbReference type="ARBA" id="ARBA00022842"/>
    </source>
</evidence>
<keyword evidence="5" id="KW-0418">Kinase</keyword>
<evidence type="ECO:0000259" key="11">
    <source>
        <dbReference type="Pfam" id="PF00288"/>
    </source>
</evidence>
<keyword evidence="3" id="KW-0479">Metal-binding</keyword>
<evidence type="ECO:0000256" key="4">
    <source>
        <dbReference type="ARBA" id="ARBA00022741"/>
    </source>
</evidence>
<accession>A0AAF1BVN2</accession>
<evidence type="ECO:0000256" key="2">
    <source>
        <dbReference type="ARBA" id="ARBA00022679"/>
    </source>
</evidence>
<dbReference type="SUPFAM" id="SSF55060">
    <property type="entry name" value="GHMP Kinase, C-terminal domain"/>
    <property type="match status" value="1"/>
</dbReference>
<evidence type="ECO:0000256" key="6">
    <source>
        <dbReference type="ARBA" id="ARBA00022840"/>
    </source>
</evidence>
<dbReference type="InterPro" id="IPR006203">
    <property type="entry name" value="GHMP_knse_ATP-bd_CS"/>
</dbReference>
<dbReference type="NCBIfam" id="TIGR00131">
    <property type="entry name" value="gal_kin"/>
    <property type="match status" value="1"/>
</dbReference>
<dbReference type="InterPro" id="IPR020568">
    <property type="entry name" value="Ribosomal_Su5_D2-typ_SF"/>
</dbReference>
<keyword evidence="4" id="KW-0547">Nucleotide-binding</keyword>
<dbReference type="PANTHER" id="PTHR10457:SF7">
    <property type="entry name" value="GALACTOKINASE-RELATED"/>
    <property type="match status" value="1"/>
</dbReference>
<dbReference type="InterPro" id="IPR019741">
    <property type="entry name" value="Galactokinase_CS"/>
</dbReference>
<evidence type="ECO:0000313" key="14">
    <source>
        <dbReference type="EMBL" id="WOT01011.1"/>
    </source>
</evidence>
<dbReference type="Proteomes" id="UP000234560">
    <property type="component" value="Chromosome"/>
</dbReference>
<dbReference type="FunFam" id="3.30.70.890:FF:000001">
    <property type="entry name" value="Galactokinase"/>
    <property type="match status" value="1"/>
</dbReference>
<feature type="domain" description="GHMP kinase C-terminal" evidence="12">
    <location>
        <begin position="309"/>
        <end position="386"/>
    </location>
</feature>
<dbReference type="RefSeq" id="WP_101677933.1">
    <property type="nucleotide sequence ID" value="NZ_CAMIHY010000114.1"/>
</dbReference>
<dbReference type="PRINTS" id="PR00959">
    <property type="entry name" value="MEVGALKINASE"/>
</dbReference>
<gene>
    <name evidence="14" type="primary">galK</name>
    <name evidence="14" type="ORF">CYJ47_06780</name>
</gene>
<feature type="domain" description="Galactokinase N-terminal" evidence="13">
    <location>
        <begin position="22"/>
        <end position="69"/>
    </location>
</feature>
<dbReference type="KEGG" id="cpyr:CYJ47_06780"/>
<dbReference type="InterPro" id="IPR006206">
    <property type="entry name" value="Mevalonate/galactokinase"/>
</dbReference>
<protein>
    <recommendedName>
        <fullName evidence="10">Galactokinase</fullName>
        <ecNumber evidence="10">2.7.1.6</ecNumber>
    </recommendedName>
</protein>
<dbReference type="PRINTS" id="PR00473">
    <property type="entry name" value="GALCTOKINASE"/>
</dbReference>
<evidence type="ECO:0000256" key="8">
    <source>
        <dbReference type="ARBA" id="ARBA00023144"/>
    </source>
</evidence>
<dbReference type="SUPFAM" id="SSF54211">
    <property type="entry name" value="Ribosomal protein S5 domain 2-like"/>
    <property type="match status" value="1"/>
</dbReference>
<comment type="similarity">
    <text evidence="1">Belongs to the GHMP kinase family. GalK subfamily.</text>
</comment>
<evidence type="ECO:0000256" key="9">
    <source>
        <dbReference type="ARBA" id="ARBA00023277"/>
    </source>
</evidence>
<dbReference type="Pfam" id="PF08544">
    <property type="entry name" value="GHMP_kinases_C"/>
    <property type="match status" value="1"/>
</dbReference>
<dbReference type="PANTHER" id="PTHR10457">
    <property type="entry name" value="MEVALONATE KINASE/GALACTOKINASE"/>
    <property type="match status" value="1"/>
</dbReference>
<dbReference type="AlphaFoldDB" id="A0AAF1BVN2"/>
<dbReference type="InterPro" id="IPR036554">
    <property type="entry name" value="GHMP_kinase_C_sf"/>
</dbReference>
<dbReference type="InterPro" id="IPR014721">
    <property type="entry name" value="Ribsml_uS5_D2-typ_fold_subgr"/>
</dbReference>
<dbReference type="InterPro" id="IPR013750">
    <property type="entry name" value="GHMP_kinase_C_dom"/>
</dbReference>
<evidence type="ECO:0000259" key="13">
    <source>
        <dbReference type="Pfam" id="PF10509"/>
    </source>
</evidence>
<reference evidence="14" key="1">
    <citation type="submission" date="2017-12" db="EMBL/GenBank/DDBJ databases">
        <authorList>
            <person name="Thomas-White K."/>
            <person name="Wolfe A.J."/>
        </authorList>
    </citation>
    <scope>NUCLEOTIDE SEQUENCE</scope>
    <source>
        <strain evidence="14">UMB0763</strain>
    </source>
</reference>
<keyword evidence="8" id="KW-0299">Galactose metabolism</keyword>